<proteinExistence type="predicted"/>
<dbReference type="AlphaFoldDB" id="R8B9X9"/>
<evidence type="ECO:0000313" key="1">
    <source>
        <dbReference type="EMBL" id="EON96086.1"/>
    </source>
</evidence>
<dbReference type="GeneID" id="19329288"/>
<dbReference type="HOGENOM" id="CLU_991063_0_0_1"/>
<dbReference type="EMBL" id="KB933362">
    <property type="protein sequence ID" value="EON96086.1"/>
    <property type="molecule type" value="Genomic_DNA"/>
</dbReference>
<organism evidence="1 2">
    <name type="scientific">Phaeoacremonium minimum (strain UCR-PA7)</name>
    <name type="common">Esca disease fungus</name>
    <name type="synonym">Togninia minima</name>
    <dbReference type="NCBI Taxonomy" id="1286976"/>
    <lineage>
        <taxon>Eukaryota</taxon>
        <taxon>Fungi</taxon>
        <taxon>Dikarya</taxon>
        <taxon>Ascomycota</taxon>
        <taxon>Pezizomycotina</taxon>
        <taxon>Sordariomycetes</taxon>
        <taxon>Sordariomycetidae</taxon>
        <taxon>Togniniales</taxon>
        <taxon>Togniniaceae</taxon>
        <taxon>Phaeoacremonium</taxon>
    </lineage>
</organism>
<evidence type="ECO:0000313" key="2">
    <source>
        <dbReference type="Proteomes" id="UP000014074"/>
    </source>
</evidence>
<name>R8B9X9_PHAM7</name>
<keyword evidence="2" id="KW-1185">Reference proteome</keyword>
<protein>
    <submittedName>
        <fullName evidence="1">Uncharacterized protein</fullName>
    </submittedName>
</protein>
<reference evidence="2" key="1">
    <citation type="journal article" date="2013" name="Genome Announc.">
        <title>Draft genome sequence of the ascomycete Phaeoacremonium aleophilum strain UCR-PA7, a causal agent of the esca disease complex in grapevines.</title>
        <authorList>
            <person name="Blanco-Ulate B."/>
            <person name="Rolshausen P."/>
            <person name="Cantu D."/>
        </authorList>
    </citation>
    <scope>NUCLEOTIDE SEQUENCE [LARGE SCALE GENOMIC DNA]</scope>
    <source>
        <strain evidence="2">UCR-PA7</strain>
    </source>
</reference>
<accession>R8B9X9</accession>
<sequence>MNVFPVNSERRYVRVDAETKRLCTLIRTKRHLPLPAGPDARPTFPTESGSIADMFRVVANLPRGAAVVLDVIEEVKKMPSLYLRYGSMTEVLENIRAKMSNSDGAKSSVPLQPFRDSNQAVITDAEKILFGSDIGKALQEQFGRGADKPWATPDIVNACHKSIHLFQFFTSAALGVDTYLQRIVKGEVQEMLPKLRRSLGNSHAVLTMRFCQQVLGANFSLMERHERVEAFKSFGVDVDYLSKDEYTEELVKDRLSDFCTLYKSFSNQCGNIVQQSGLAIS</sequence>
<dbReference type="Proteomes" id="UP000014074">
    <property type="component" value="Unassembled WGS sequence"/>
</dbReference>
<dbReference type="KEGG" id="tmn:UCRPA7_8438"/>
<gene>
    <name evidence="1" type="ORF">UCRPA7_8438</name>
</gene>
<dbReference type="RefSeq" id="XP_007919142.1">
    <property type="nucleotide sequence ID" value="XM_007920951.1"/>
</dbReference>